<keyword evidence="13" id="KW-1185">Reference proteome</keyword>
<feature type="domain" description="NqrA N-terminal barrel-sandwich hybrid" evidence="9">
    <location>
        <begin position="2"/>
        <end position="94"/>
    </location>
</feature>
<dbReference type="STRING" id="1513793.SAMN06296036_105110"/>
<organism evidence="12 13">
    <name type="scientific">Pseudobacteriovorax antillogorgiicola</name>
    <dbReference type="NCBI Taxonomy" id="1513793"/>
    <lineage>
        <taxon>Bacteria</taxon>
        <taxon>Pseudomonadati</taxon>
        <taxon>Bdellovibrionota</taxon>
        <taxon>Oligoflexia</taxon>
        <taxon>Oligoflexales</taxon>
        <taxon>Pseudobacteriovoracaceae</taxon>
        <taxon>Pseudobacteriovorax</taxon>
    </lineage>
</organism>
<dbReference type="PANTHER" id="PTHR37839:SF1">
    <property type="entry name" value="NA(+)-TRANSLOCATING NADH-QUINONE REDUCTASE SUBUNIT A"/>
    <property type="match status" value="1"/>
</dbReference>
<comment type="catalytic activity">
    <reaction evidence="8">
        <text>a ubiquinone + n Na(+)(in) + NADH + H(+) = a ubiquinol + n Na(+)(out) + NAD(+)</text>
        <dbReference type="Rhea" id="RHEA:47748"/>
        <dbReference type="Rhea" id="RHEA-COMP:9565"/>
        <dbReference type="Rhea" id="RHEA-COMP:9566"/>
        <dbReference type="ChEBI" id="CHEBI:15378"/>
        <dbReference type="ChEBI" id="CHEBI:16389"/>
        <dbReference type="ChEBI" id="CHEBI:17976"/>
        <dbReference type="ChEBI" id="CHEBI:29101"/>
        <dbReference type="ChEBI" id="CHEBI:57540"/>
        <dbReference type="ChEBI" id="CHEBI:57945"/>
        <dbReference type="EC" id="7.2.1.1"/>
    </reaction>
</comment>
<evidence type="ECO:0000259" key="11">
    <source>
        <dbReference type="Pfam" id="PF24836"/>
    </source>
</evidence>
<protein>
    <recommendedName>
        <fullName evidence="8">Na(+)-translocating NADH-quinone reductase subunit A</fullName>
        <shortName evidence="8">Na(+)-NQR subunit A</shortName>
        <shortName evidence="8">Na(+)-translocating NQR subunit A</shortName>
        <ecNumber evidence="8">7.2.1.1</ecNumber>
    </recommendedName>
    <alternativeName>
        <fullName evidence="8">NQR complex subunit A</fullName>
    </alternativeName>
    <alternativeName>
        <fullName evidence="8">NQR-1 subunit A</fullName>
    </alternativeName>
</protein>
<dbReference type="Proteomes" id="UP000192907">
    <property type="component" value="Unassembled WGS sequence"/>
</dbReference>
<keyword evidence="1 8" id="KW-0813">Transport</keyword>
<evidence type="ECO:0000256" key="8">
    <source>
        <dbReference type="HAMAP-Rule" id="MF_00425"/>
    </source>
</evidence>
<dbReference type="InterPro" id="IPR022615">
    <property type="entry name" value="NqrA_C_domain"/>
</dbReference>
<dbReference type="GO" id="GO:0016655">
    <property type="term" value="F:oxidoreductase activity, acting on NAD(P)H, quinone or similar compound as acceptor"/>
    <property type="evidence" value="ECO:0007669"/>
    <property type="project" value="UniProtKB-UniRule"/>
</dbReference>
<evidence type="ECO:0000256" key="2">
    <source>
        <dbReference type="ARBA" id="ARBA00022967"/>
    </source>
</evidence>
<dbReference type="InterPro" id="IPR008703">
    <property type="entry name" value="NqrA"/>
</dbReference>
<feature type="domain" description="Na(+)-translocating NADH-quinone reductase subunit A C-terminal" evidence="10">
    <location>
        <begin position="263"/>
        <end position="309"/>
    </location>
</feature>
<dbReference type="Pfam" id="PF24836">
    <property type="entry name" value="NQRA_2nd"/>
    <property type="match status" value="1"/>
</dbReference>
<feature type="domain" description="NqrA second alpha/beta" evidence="11">
    <location>
        <begin position="112"/>
        <end position="256"/>
    </location>
</feature>
<comment type="subunit">
    <text evidence="8">Composed of six subunits; NqrA, NqrB, NqrC, NqrD, NqrE and NqrF.</text>
</comment>
<gene>
    <name evidence="8" type="primary">nqrA</name>
    <name evidence="12" type="ORF">SAMN06296036_105110</name>
</gene>
<dbReference type="InterPro" id="IPR056147">
    <property type="entry name" value="NQRA_N"/>
</dbReference>
<sequence length="447" mass="48764">MIKIKKGLNLPITGEPNQVIENASTKQVAIVGEDYVGMKPTMHVKVGDRVKVGQLLFVDKKNPGVRFTSPACGQVVAINRGEKRVLQSVVVSVDGTDAETFKSYQDGQLLTLSRDEVEDNLNQAGLWVAFKTRPFSKAPALGSKPHSIFVTAMDTNPLAADPKVVLKGQEASFNSGLKVLTRLTDGKVYVCKGPETQISAPDLDQLHFETFAGPHPAGLAGTHIHYLDPVGSEKVVWSVNYQDVIAIGKLFTSGKLSLERVTSLAGPMVRDPKLYRLPLGADLAEFTKGKVKQGEVRTISGSVFAGRNAVGPYAFLGRFHQQVSVIAEGRDRELLGWHGPGFDKFSVKRTFLSWWLTPKKKFDFTTSTGGSVRAMVPIGSYERVMPLDVEPTYLLRALLTADTDGAQQLGALELDEEDLGLLTFACPTKLEYGPHLRNCLTLIERDG</sequence>
<reference evidence="13" key="1">
    <citation type="submission" date="2017-04" db="EMBL/GenBank/DDBJ databases">
        <authorList>
            <person name="Varghese N."/>
            <person name="Submissions S."/>
        </authorList>
    </citation>
    <scope>NUCLEOTIDE SEQUENCE [LARGE SCALE GENOMIC DNA]</scope>
    <source>
        <strain evidence="13">RKEM611</strain>
    </source>
</reference>
<name>A0A1Y6BHQ1_9BACT</name>
<dbReference type="RefSeq" id="WP_132317477.1">
    <property type="nucleotide sequence ID" value="NZ_FWZT01000005.1"/>
</dbReference>
<keyword evidence="7 8" id="KW-0739">Sodium transport</keyword>
<dbReference type="EMBL" id="FWZT01000005">
    <property type="protein sequence ID" value="SMF11775.1"/>
    <property type="molecule type" value="Genomic_DNA"/>
</dbReference>
<dbReference type="NCBIfam" id="TIGR01936">
    <property type="entry name" value="nqrA"/>
    <property type="match status" value="1"/>
</dbReference>
<dbReference type="NCBIfam" id="NF003759">
    <property type="entry name" value="PRK05352.1-2"/>
    <property type="match status" value="1"/>
</dbReference>
<dbReference type="PANTHER" id="PTHR37839">
    <property type="entry name" value="NA(+)-TRANSLOCATING NADH-QUINONE REDUCTASE SUBUNIT A"/>
    <property type="match status" value="1"/>
</dbReference>
<evidence type="ECO:0000256" key="5">
    <source>
        <dbReference type="ARBA" id="ARBA00023065"/>
    </source>
</evidence>
<dbReference type="HAMAP" id="MF_00425">
    <property type="entry name" value="NqrA"/>
    <property type="match status" value="1"/>
</dbReference>
<dbReference type="AlphaFoldDB" id="A0A1Y6BHQ1"/>
<comment type="function">
    <text evidence="8">NQR complex catalyzes the reduction of ubiquinone-1 to ubiquinol by two successive reactions, coupled with the transport of Na(+) ions from the cytoplasm to the periplasm. NqrA to NqrE are probably involved in the second step, the conversion of ubisemiquinone to ubiquinol.</text>
</comment>
<dbReference type="EC" id="7.2.1.1" evidence="8"/>
<evidence type="ECO:0000256" key="6">
    <source>
        <dbReference type="ARBA" id="ARBA00023075"/>
    </source>
</evidence>
<dbReference type="OrthoDB" id="9774536at2"/>
<evidence type="ECO:0000256" key="4">
    <source>
        <dbReference type="ARBA" id="ARBA00023053"/>
    </source>
</evidence>
<evidence type="ECO:0000313" key="12">
    <source>
        <dbReference type="EMBL" id="SMF11775.1"/>
    </source>
</evidence>
<evidence type="ECO:0000256" key="1">
    <source>
        <dbReference type="ARBA" id="ARBA00022448"/>
    </source>
</evidence>
<dbReference type="GO" id="GO:0006814">
    <property type="term" value="P:sodium ion transport"/>
    <property type="evidence" value="ECO:0007669"/>
    <property type="project" value="UniProtKB-UniRule"/>
</dbReference>
<evidence type="ECO:0000256" key="3">
    <source>
        <dbReference type="ARBA" id="ARBA00023027"/>
    </source>
</evidence>
<dbReference type="InterPro" id="IPR056148">
    <property type="entry name" value="NQRA_2nd"/>
</dbReference>
<evidence type="ECO:0000259" key="9">
    <source>
        <dbReference type="Pfam" id="PF05896"/>
    </source>
</evidence>
<evidence type="ECO:0000256" key="7">
    <source>
        <dbReference type="ARBA" id="ARBA00023201"/>
    </source>
</evidence>
<evidence type="ECO:0000313" key="13">
    <source>
        <dbReference type="Proteomes" id="UP000192907"/>
    </source>
</evidence>
<keyword evidence="5 8" id="KW-0406">Ion transport</keyword>
<keyword evidence="4 8" id="KW-0915">Sodium</keyword>
<dbReference type="Pfam" id="PF05896">
    <property type="entry name" value="NQRA_N"/>
    <property type="match status" value="1"/>
</dbReference>
<proteinExistence type="inferred from homology"/>
<keyword evidence="6 8" id="KW-0830">Ubiquinone</keyword>
<comment type="similarity">
    <text evidence="8">Belongs to the NqrA family.</text>
</comment>
<evidence type="ECO:0000259" key="10">
    <source>
        <dbReference type="Pfam" id="PF11973"/>
    </source>
</evidence>
<keyword evidence="3 8" id="KW-0520">NAD</keyword>
<keyword evidence="2 8" id="KW-1278">Translocase</keyword>
<accession>A0A1Y6BHQ1</accession>
<dbReference type="Pfam" id="PF11973">
    <property type="entry name" value="NQRA_SLBB"/>
    <property type="match status" value="1"/>
</dbReference>